<evidence type="ECO:0000256" key="1">
    <source>
        <dbReference type="SAM" id="MobiDB-lite"/>
    </source>
</evidence>
<gene>
    <name evidence="2" type="ORF">BRADI_2g28430v3</name>
</gene>
<dbReference type="EnsemblPlants" id="PNT71497">
    <property type="protein sequence ID" value="PNT71497"/>
    <property type="gene ID" value="BRADI_2g28430v3"/>
</dbReference>
<reference evidence="3" key="3">
    <citation type="submission" date="2018-08" db="UniProtKB">
        <authorList>
            <consortium name="EnsemblPlants"/>
        </authorList>
    </citation>
    <scope>IDENTIFICATION</scope>
    <source>
        <strain evidence="3">cv. Bd21</strain>
    </source>
</reference>
<dbReference type="Gramene" id="PNT71497">
    <property type="protein sequence ID" value="PNT71497"/>
    <property type="gene ID" value="BRADI_2g28430v3"/>
</dbReference>
<dbReference type="Proteomes" id="UP000008810">
    <property type="component" value="Chromosome 2"/>
</dbReference>
<keyword evidence="4" id="KW-1185">Reference proteome</keyword>
<feature type="region of interest" description="Disordered" evidence="1">
    <location>
        <begin position="1"/>
        <end position="27"/>
    </location>
</feature>
<organism evidence="2">
    <name type="scientific">Brachypodium distachyon</name>
    <name type="common">Purple false brome</name>
    <name type="synonym">Trachynia distachya</name>
    <dbReference type="NCBI Taxonomy" id="15368"/>
    <lineage>
        <taxon>Eukaryota</taxon>
        <taxon>Viridiplantae</taxon>
        <taxon>Streptophyta</taxon>
        <taxon>Embryophyta</taxon>
        <taxon>Tracheophyta</taxon>
        <taxon>Spermatophyta</taxon>
        <taxon>Magnoliopsida</taxon>
        <taxon>Liliopsida</taxon>
        <taxon>Poales</taxon>
        <taxon>Poaceae</taxon>
        <taxon>BOP clade</taxon>
        <taxon>Pooideae</taxon>
        <taxon>Stipodae</taxon>
        <taxon>Brachypodieae</taxon>
        <taxon>Brachypodium</taxon>
    </lineage>
</organism>
<evidence type="ECO:0000313" key="2">
    <source>
        <dbReference type="EMBL" id="PNT71497.1"/>
    </source>
</evidence>
<dbReference type="EMBL" id="CM000881">
    <property type="protein sequence ID" value="PNT71497.1"/>
    <property type="molecule type" value="Genomic_DNA"/>
</dbReference>
<reference evidence="2" key="2">
    <citation type="submission" date="2017-06" db="EMBL/GenBank/DDBJ databases">
        <title>WGS assembly of Brachypodium distachyon.</title>
        <authorList>
            <consortium name="The International Brachypodium Initiative"/>
            <person name="Lucas S."/>
            <person name="Harmon-Smith M."/>
            <person name="Lail K."/>
            <person name="Tice H."/>
            <person name="Grimwood J."/>
            <person name="Bruce D."/>
            <person name="Barry K."/>
            <person name="Shu S."/>
            <person name="Lindquist E."/>
            <person name="Wang M."/>
            <person name="Pitluck S."/>
            <person name="Vogel J.P."/>
            <person name="Garvin D.F."/>
            <person name="Mockler T.C."/>
            <person name="Schmutz J."/>
            <person name="Rokhsar D."/>
            <person name="Bevan M.W."/>
        </authorList>
    </citation>
    <scope>NUCLEOTIDE SEQUENCE</scope>
    <source>
        <strain evidence="2">Bd21</strain>
    </source>
</reference>
<dbReference type="InParanoid" id="A0A2K2DB37"/>
<accession>A0A2K2DB37</accession>
<evidence type="ECO:0000313" key="3">
    <source>
        <dbReference type="EnsemblPlants" id="PNT71497"/>
    </source>
</evidence>
<name>A0A2K2DB37_BRADI</name>
<protein>
    <submittedName>
        <fullName evidence="2 3">Uncharacterized protein</fullName>
    </submittedName>
</protein>
<feature type="compositionally biased region" description="Low complexity" evidence="1">
    <location>
        <begin position="56"/>
        <end position="69"/>
    </location>
</feature>
<feature type="region of interest" description="Disordered" evidence="1">
    <location>
        <begin position="49"/>
        <end position="75"/>
    </location>
</feature>
<proteinExistence type="predicted"/>
<sequence>MSQSSSRLACSRRRSSPPPTLTSFSPASLGEYPCAAPFFISSIALEPRHQAHHAARQQATEQPSSPACGPSGGPPAKNYMAKANFQFRQRNSYFIHTCWNSINCEETNVII</sequence>
<dbReference type="AlphaFoldDB" id="A0A2K2DB37"/>
<reference evidence="2 3" key="1">
    <citation type="journal article" date="2010" name="Nature">
        <title>Genome sequencing and analysis of the model grass Brachypodium distachyon.</title>
        <authorList>
            <consortium name="International Brachypodium Initiative"/>
        </authorList>
    </citation>
    <scope>NUCLEOTIDE SEQUENCE [LARGE SCALE GENOMIC DNA]</scope>
    <source>
        <strain evidence="2 3">Bd21</strain>
    </source>
</reference>
<evidence type="ECO:0000313" key="4">
    <source>
        <dbReference type="Proteomes" id="UP000008810"/>
    </source>
</evidence>